<protein>
    <submittedName>
        <fullName evidence="2">Uncharacterized protein</fullName>
    </submittedName>
</protein>
<evidence type="ECO:0000313" key="2">
    <source>
        <dbReference type="EMBL" id="GIM93783.1"/>
    </source>
</evidence>
<comment type="caution">
    <text evidence="2">The sequence shown here is derived from an EMBL/GenBank/DDBJ whole genome shotgun (WGS) entry which is preliminary data.</text>
</comment>
<dbReference type="RefSeq" id="WP_213009578.1">
    <property type="nucleotide sequence ID" value="NZ_BOQN01000070.1"/>
</dbReference>
<dbReference type="Proteomes" id="UP000677082">
    <property type="component" value="Unassembled WGS sequence"/>
</dbReference>
<sequence length="129" mass="13829">MISLDLLRYLNAGQVTQLREACGQDSGLAAAPPRSRRGRVKAALAARRIRVHLFSGIEFEMTVFVIGPITGFVGGAALAAAALLVIFELRLVRHLWQVTRAVHSLPTAASSMSHSMAAEASLVRRPAGR</sequence>
<accession>A0A919W6X5</accession>
<gene>
    <name evidence="2" type="ORF">Ato02nite_055760</name>
</gene>
<organism evidence="2 3">
    <name type="scientific">Paractinoplanes toevensis</name>
    <dbReference type="NCBI Taxonomy" id="571911"/>
    <lineage>
        <taxon>Bacteria</taxon>
        <taxon>Bacillati</taxon>
        <taxon>Actinomycetota</taxon>
        <taxon>Actinomycetes</taxon>
        <taxon>Micromonosporales</taxon>
        <taxon>Micromonosporaceae</taxon>
        <taxon>Paractinoplanes</taxon>
    </lineage>
</organism>
<evidence type="ECO:0000313" key="3">
    <source>
        <dbReference type="Proteomes" id="UP000677082"/>
    </source>
</evidence>
<evidence type="ECO:0000256" key="1">
    <source>
        <dbReference type="SAM" id="Phobius"/>
    </source>
</evidence>
<dbReference type="AlphaFoldDB" id="A0A919W6X5"/>
<feature type="transmembrane region" description="Helical" evidence="1">
    <location>
        <begin position="63"/>
        <end position="87"/>
    </location>
</feature>
<keyword evidence="1" id="KW-0472">Membrane</keyword>
<keyword evidence="3" id="KW-1185">Reference proteome</keyword>
<name>A0A919W6X5_9ACTN</name>
<keyword evidence="1" id="KW-1133">Transmembrane helix</keyword>
<keyword evidence="1" id="KW-0812">Transmembrane</keyword>
<proteinExistence type="predicted"/>
<reference evidence="2 3" key="1">
    <citation type="submission" date="2021-03" db="EMBL/GenBank/DDBJ databases">
        <title>Whole genome shotgun sequence of Actinoplanes toevensis NBRC 105298.</title>
        <authorList>
            <person name="Komaki H."/>
            <person name="Tamura T."/>
        </authorList>
    </citation>
    <scope>NUCLEOTIDE SEQUENCE [LARGE SCALE GENOMIC DNA]</scope>
    <source>
        <strain evidence="2 3">NBRC 105298</strain>
    </source>
</reference>
<dbReference type="EMBL" id="BOQN01000070">
    <property type="protein sequence ID" value="GIM93783.1"/>
    <property type="molecule type" value="Genomic_DNA"/>
</dbReference>